<evidence type="ECO:0000256" key="1">
    <source>
        <dbReference type="ARBA" id="ARBA00001947"/>
    </source>
</evidence>
<organism evidence="7 8">
    <name type="scientific">Roseibium porphyridii</name>
    <dbReference type="NCBI Taxonomy" id="2866279"/>
    <lineage>
        <taxon>Bacteria</taxon>
        <taxon>Pseudomonadati</taxon>
        <taxon>Pseudomonadota</taxon>
        <taxon>Alphaproteobacteria</taxon>
        <taxon>Hyphomicrobiales</taxon>
        <taxon>Stappiaceae</taxon>
        <taxon>Roseibium</taxon>
    </lineage>
</organism>
<evidence type="ECO:0000259" key="6">
    <source>
        <dbReference type="Pfam" id="PF00962"/>
    </source>
</evidence>
<reference evidence="7 8" key="1">
    <citation type="submission" date="2023-03" db="EMBL/GenBank/DDBJ databases">
        <title>Roseibium porphyridii sp. nov. and Roseibium rhodosorbium sp. nov. isolated from marine algae, Porphyridium cruentum and Rhodosorus marinus, respectively.</title>
        <authorList>
            <person name="Lee M.W."/>
            <person name="Choi B.J."/>
            <person name="Lee J.K."/>
            <person name="Choi D.G."/>
            <person name="Baek J.H."/>
            <person name="Bayburt H."/>
            <person name="Kim J.M."/>
            <person name="Han D.M."/>
            <person name="Kim K.H."/>
            <person name="Jeon C.O."/>
        </authorList>
    </citation>
    <scope>NUCLEOTIDE SEQUENCE [LARGE SCALE GENOMIC DNA]</scope>
    <source>
        <strain evidence="7 8">KMA01</strain>
    </source>
</reference>
<evidence type="ECO:0000256" key="5">
    <source>
        <dbReference type="ARBA" id="ARBA00022833"/>
    </source>
</evidence>
<evidence type="ECO:0000313" key="8">
    <source>
        <dbReference type="Proteomes" id="UP001209803"/>
    </source>
</evidence>
<evidence type="ECO:0000313" key="7">
    <source>
        <dbReference type="EMBL" id="WFE88156.1"/>
    </source>
</evidence>
<dbReference type="PANTHER" id="PTHR43114:SF6">
    <property type="entry name" value="ADENINE DEAMINASE"/>
    <property type="match status" value="1"/>
</dbReference>
<protein>
    <submittedName>
        <fullName evidence="7">Adenosine deaminase</fullName>
        <ecNumber evidence="7">3.5.4.4</ecNumber>
    </submittedName>
</protein>
<sequence>MTTEGGAIQRAEILVPTLDLHCHLRGTMHPSLAFKLAEKHNIHLPISSASCEYPFSGFEEFLSLYDQIGHVIRTADDLRDVAYQYLSHVSESGTRYVEFMISPGHSMENGISFPSQVSAISDAIDQANSECSVAGCMIVTCVRHRGPEEALEIAELATSIESRHVRGFGLTGNERLYDIDAFKGAFLVAKSSGLGLTAHVGEWLPAETVLRAVNSLELSRVGHGISIAENEDVLAELAERKIGFEVCLSSNVILGATKGYELHPARKMLDAGCSLSFSTDDPAYFRTTPKQEMTLAIQHLKLTDTEQWRAFDDSIEMAFCDEETKAYIRSHSLRQKP</sequence>
<dbReference type="RefSeq" id="WP_265681247.1">
    <property type="nucleotide sequence ID" value="NZ_CP120863.1"/>
</dbReference>
<keyword evidence="5" id="KW-0862">Zinc</keyword>
<comment type="cofactor">
    <cofactor evidence="1">
        <name>Zn(2+)</name>
        <dbReference type="ChEBI" id="CHEBI:29105"/>
    </cofactor>
</comment>
<name>A0ABY8EYR4_9HYPH</name>
<dbReference type="EC" id="3.5.4.4" evidence="7"/>
<dbReference type="PANTHER" id="PTHR43114">
    <property type="entry name" value="ADENINE DEAMINASE"/>
    <property type="match status" value="1"/>
</dbReference>
<dbReference type="InterPro" id="IPR032466">
    <property type="entry name" value="Metal_Hydrolase"/>
</dbReference>
<gene>
    <name evidence="7" type="primary">add</name>
    <name evidence="7" type="ORF">K1718_18555</name>
</gene>
<dbReference type="SUPFAM" id="SSF51556">
    <property type="entry name" value="Metallo-dependent hydrolases"/>
    <property type="match status" value="1"/>
</dbReference>
<keyword evidence="3" id="KW-0479">Metal-binding</keyword>
<dbReference type="InterPro" id="IPR001365">
    <property type="entry name" value="A_deaminase_dom"/>
</dbReference>
<dbReference type="NCBIfam" id="TIGR01430">
    <property type="entry name" value="aden_deam"/>
    <property type="match status" value="1"/>
</dbReference>
<evidence type="ECO:0000256" key="2">
    <source>
        <dbReference type="ARBA" id="ARBA00006676"/>
    </source>
</evidence>
<keyword evidence="8" id="KW-1185">Reference proteome</keyword>
<accession>A0ABY8EYR4</accession>
<comment type="similarity">
    <text evidence="2">Belongs to the metallo-dependent hydrolases superfamily. Adenosine and AMP deaminases family.</text>
</comment>
<dbReference type="Pfam" id="PF00962">
    <property type="entry name" value="A_deaminase"/>
    <property type="match status" value="1"/>
</dbReference>
<evidence type="ECO:0000256" key="3">
    <source>
        <dbReference type="ARBA" id="ARBA00022723"/>
    </source>
</evidence>
<dbReference type="Gene3D" id="3.20.20.140">
    <property type="entry name" value="Metal-dependent hydrolases"/>
    <property type="match status" value="1"/>
</dbReference>
<proteinExistence type="inferred from homology"/>
<feature type="domain" description="Adenosine deaminase" evidence="6">
    <location>
        <begin position="16"/>
        <end position="330"/>
    </location>
</feature>
<dbReference type="InterPro" id="IPR006330">
    <property type="entry name" value="Ado/ade_deaminase"/>
</dbReference>
<dbReference type="GO" id="GO:0016787">
    <property type="term" value="F:hydrolase activity"/>
    <property type="evidence" value="ECO:0007669"/>
    <property type="project" value="UniProtKB-KW"/>
</dbReference>
<evidence type="ECO:0000256" key="4">
    <source>
        <dbReference type="ARBA" id="ARBA00022801"/>
    </source>
</evidence>
<keyword evidence="4 7" id="KW-0378">Hydrolase</keyword>
<dbReference type="Proteomes" id="UP001209803">
    <property type="component" value="Chromosome"/>
</dbReference>
<dbReference type="EMBL" id="CP120863">
    <property type="protein sequence ID" value="WFE88156.1"/>
    <property type="molecule type" value="Genomic_DNA"/>
</dbReference>